<keyword evidence="3" id="KW-1185">Reference proteome</keyword>
<proteinExistence type="predicted"/>
<gene>
    <name evidence="2" type="ORF">PR003_g29762</name>
</gene>
<name>A0A6A4BF48_9STRA</name>
<organism evidence="2 3">
    <name type="scientific">Phytophthora rubi</name>
    <dbReference type="NCBI Taxonomy" id="129364"/>
    <lineage>
        <taxon>Eukaryota</taxon>
        <taxon>Sar</taxon>
        <taxon>Stramenopiles</taxon>
        <taxon>Oomycota</taxon>
        <taxon>Peronosporomycetes</taxon>
        <taxon>Peronosporales</taxon>
        <taxon>Peronosporaceae</taxon>
        <taxon>Phytophthora</taxon>
    </lineage>
</organism>
<evidence type="ECO:0008006" key="4">
    <source>
        <dbReference type="Google" id="ProtNLM"/>
    </source>
</evidence>
<dbReference type="InterPro" id="IPR021109">
    <property type="entry name" value="Peptidase_aspartic_dom_sf"/>
</dbReference>
<dbReference type="GO" id="GO:0004190">
    <property type="term" value="F:aspartic-type endopeptidase activity"/>
    <property type="evidence" value="ECO:0007669"/>
    <property type="project" value="InterPro"/>
</dbReference>
<protein>
    <recommendedName>
        <fullName evidence="4">Peptidase A2 domain-containing protein</fullName>
    </recommendedName>
</protein>
<evidence type="ECO:0000313" key="2">
    <source>
        <dbReference type="EMBL" id="KAE9273920.1"/>
    </source>
</evidence>
<keyword evidence="1" id="KW-0732">Signal</keyword>
<reference evidence="2 3" key="1">
    <citation type="submission" date="2018-08" db="EMBL/GenBank/DDBJ databases">
        <title>Genomic investigation of the strawberry pathogen Phytophthora fragariae indicates pathogenicity is determined by transcriptional variation in three key races.</title>
        <authorList>
            <person name="Adams T.M."/>
            <person name="Armitage A.D."/>
            <person name="Sobczyk M.K."/>
            <person name="Bates H.J."/>
            <person name="Dunwell J.M."/>
            <person name="Nellist C.F."/>
            <person name="Harrison R.J."/>
        </authorList>
    </citation>
    <scope>NUCLEOTIDE SEQUENCE [LARGE SCALE GENOMIC DNA]</scope>
    <source>
        <strain evidence="2 3">SCRP333</strain>
    </source>
</reference>
<evidence type="ECO:0000256" key="1">
    <source>
        <dbReference type="SAM" id="SignalP"/>
    </source>
</evidence>
<accession>A0A6A4BF48</accession>
<dbReference type="Pfam" id="PF13975">
    <property type="entry name" value="gag-asp_proteas"/>
    <property type="match status" value="1"/>
</dbReference>
<dbReference type="Proteomes" id="UP000434957">
    <property type="component" value="Unassembled WGS sequence"/>
</dbReference>
<dbReference type="EMBL" id="QXFT01005164">
    <property type="protein sequence ID" value="KAE9273920.1"/>
    <property type="molecule type" value="Genomic_DNA"/>
</dbReference>
<evidence type="ECO:0000313" key="3">
    <source>
        <dbReference type="Proteomes" id="UP000434957"/>
    </source>
</evidence>
<dbReference type="Gene3D" id="2.40.70.10">
    <property type="entry name" value="Acid Proteases"/>
    <property type="match status" value="1"/>
</dbReference>
<feature type="chain" id="PRO_5025486845" description="Peptidase A2 domain-containing protein" evidence="1">
    <location>
        <begin position="17"/>
        <end position="423"/>
    </location>
</feature>
<dbReference type="InterPro" id="IPR001969">
    <property type="entry name" value="Aspartic_peptidase_AS"/>
</dbReference>
<dbReference type="PROSITE" id="PS00141">
    <property type="entry name" value="ASP_PROTEASE"/>
    <property type="match status" value="1"/>
</dbReference>
<dbReference type="AlphaFoldDB" id="A0A6A4BF48"/>
<comment type="caution">
    <text evidence="2">The sequence shown here is derived from an EMBL/GenBank/DDBJ whole genome shotgun (WGS) entry which is preliminary data.</text>
</comment>
<sequence length="423" mass="47482">MIQKVMGLSLMKTILAGSTSLLATNNRIRLVEIGTFQTEATHRHSPNHDHRFKTQADRPDHSHCSHCGSGKHTDLGCWGRLTCQKCGKKGHPQAERSRYCIYAFVSKPSACQVSKRPGLRGSTFDQQGKRATVISSLCQVDDFARFDTTEAVDLDHGVPQGYWKQQDPDRWFKPIEGEDAPQVTQSRRVAAYGRPGDPVSPDLLPGESREYWKRHSPGKWFRQAKITGKINDEKATLLIDTGAELSIVDTAFARKVGCYIDQSQSQDCVGIGDNVYTTKGRTRIKITLTGSLVYFFDIWVGDLSGQEAILGMDFLVPAGIRLDLADGSLCLPDEIQTHLSGRRQLYNDKARLVRLEQHLQLEIGESVELPLRVRTSDQDKLWVTRGELWVPTVVYGPSQTLYLQITNVGEKKLVMQRNERIGM</sequence>
<feature type="signal peptide" evidence="1">
    <location>
        <begin position="1"/>
        <end position="16"/>
    </location>
</feature>
<dbReference type="CDD" id="cd00303">
    <property type="entry name" value="retropepsin_like"/>
    <property type="match status" value="1"/>
</dbReference>
<dbReference type="SUPFAM" id="SSF50630">
    <property type="entry name" value="Acid proteases"/>
    <property type="match status" value="1"/>
</dbReference>
<dbReference type="GO" id="GO:0006508">
    <property type="term" value="P:proteolysis"/>
    <property type="evidence" value="ECO:0007669"/>
    <property type="project" value="InterPro"/>
</dbReference>